<evidence type="ECO:0000313" key="2">
    <source>
        <dbReference type="Proteomes" id="UP001056778"/>
    </source>
</evidence>
<accession>A0ACB9T548</accession>
<organism evidence="1 2">
    <name type="scientific">Holotrichia oblita</name>
    <name type="common">Chafer beetle</name>
    <dbReference type="NCBI Taxonomy" id="644536"/>
    <lineage>
        <taxon>Eukaryota</taxon>
        <taxon>Metazoa</taxon>
        <taxon>Ecdysozoa</taxon>
        <taxon>Arthropoda</taxon>
        <taxon>Hexapoda</taxon>
        <taxon>Insecta</taxon>
        <taxon>Pterygota</taxon>
        <taxon>Neoptera</taxon>
        <taxon>Endopterygota</taxon>
        <taxon>Coleoptera</taxon>
        <taxon>Polyphaga</taxon>
        <taxon>Scarabaeiformia</taxon>
        <taxon>Scarabaeidae</taxon>
        <taxon>Melolonthinae</taxon>
        <taxon>Holotrichia</taxon>
    </lineage>
</organism>
<dbReference type="Proteomes" id="UP001056778">
    <property type="component" value="Chromosome 5"/>
</dbReference>
<gene>
    <name evidence="1" type="ORF">MML48_5g00017531</name>
</gene>
<protein>
    <submittedName>
        <fullName evidence="1">Uncharacterized protein</fullName>
    </submittedName>
</protein>
<dbReference type="EMBL" id="CM043019">
    <property type="protein sequence ID" value="KAI4461912.1"/>
    <property type="molecule type" value="Genomic_DNA"/>
</dbReference>
<proteinExistence type="predicted"/>
<comment type="caution">
    <text evidence="1">The sequence shown here is derived from an EMBL/GenBank/DDBJ whole genome shotgun (WGS) entry which is preliminary data.</text>
</comment>
<reference evidence="1" key="1">
    <citation type="submission" date="2022-04" db="EMBL/GenBank/DDBJ databases">
        <title>Chromosome-scale genome assembly of Holotrichia oblita Faldermann.</title>
        <authorList>
            <person name="Rongchong L."/>
        </authorList>
    </citation>
    <scope>NUCLEOTIDE SEQUENCE</scope>
    <source>
        <strain evidence="1">81SQS9</strain>
    </source>
</reference>
<evidence type="ECO:0000313" key="1">
    <source>
        <dbReference type="EMBL" id="KAI4461912.1"/>
    </source>
</evidence>
<keyword evidence="2" id="KW-1185">Reference proteome</keyword>
<name>A0ACB9T548_HOLOL</name>
<sequence length="822" mass="93716">MTEVKKELGKCFAAVVFKECPDALKENMGLEPKLKGAGANLWTSPSDLLIGKVCLKPPLTDKHIKALTHEGILAIGYDIELKYWNEMELEKQKALLEQEEHLKIIAEKIKRVAVKMARDEEIAECENRFHDLTNEFEQRLKEELDSLEQEMLEYQESVVRDAIQSCQDEWQVKLENAVQSTIDSLNRKFLKDLESQKQGLESRFRTEFERQQGLYENAIAKEEASSKTTMEQLRHCLECKNLANLMYVLCMERRKCGIERSVLEFKQKASVDDLSQIIKEKDEQIRKLTDERNLKQRQLDVREKCLLEILKQFQKFINYALRATPTQAEFLLDVRKMMLFEITQAMVERAKDKAPHLARQILPWKTTSELICSSNEEEVSQLTLPDFHECLDEIIPPAAQSNFVPSFYYNNKMYVSNDLQLMAKKGMEISETNILWNKDVEHVMKLLKASVEENEKKRKEQCDANTVSAVEEEIIEEEQNAQSAKLHLNLSFGKSALKHDSEEKIEIETPIVYCNLSTDKTESRDASDFIKKIIKASIDVELAPLDTTGLLAAKDSLIKIRESRRSSLREMPSYGVEEVETNNMLMAVKESLETELAQNAGKRSVDGSVNFEKLDAIRISDQLEIKRSGKTSKASSIPTSRKPSKSMLKRDSILQASTGQSSPIRQSSTLRPNASRESKLLSVKDSLIIHRNSLTPNAFRKPGGFSISQTEDMHGSPSSRRGSITSKLSMAKDSLELMMKQSLLSKSSKAAQNGDYETIPEEKPIISRKVSPQMISHIEIAQIPTHVPETAVNFSPVKEVYEVNVLRTSDSPWKIYEGDYIF</sequence>